<dbReference type="OrthoDB" id="3261686at2759"/>
<dbReference type="Proteomes" id="UP000059188">
    <property type="component" value="Unassembled WGS sequence"/>
</dbReference>
<dbReference type="GO" id="GO:0007076">
    <property type="term" value="P:mitotic chromosome condensation"/>
    <property type="evidence" value="ECO:0007669"/>
    <property type="project" value="InterPro"/>
</dbReference>
<name>A0A0B7FK68_THACB</name>
<sequence length="148" mass="17068">MKDEVIRINVYKVICAAVKHHDHAQSAQTLIMQSVQLHEHLSEPMAEVLSILGRDYDYPQLTEAIMRELGNKTFNAQDTKTPRSFSKFLLRLTTEVPRLILTQFPLIQNHIDSESYTMRMALVEIVGLLIKEVAEDELFEKEAKRKTS</sequence>
<dbReference type="AlphaFoldDB" id="A0A0B7FK68"/>
<dbReference type="InterPro" id="IPR016024">
    <property type="entry name" value="ARM-type_fold"/>
</dbReference>
<dbReference type="PANTHER" id="PTHR14222">
    <property type="entry name" value="CONDENSIN"/>
    <property type="match status" value="1"/>
</dbReference>
<keyword evidence="2" id="KW-1185">Reference proteome</keyword>
<dbReference type="GO" id="GO:0000796">
    <property type="term" value="C:condensin complex"/>
    <property type="evidence" value="ECO:0007669"/>
    <property type="project" value="TreeGrafter"/>
</dbReference>
<proteinExistence type="predicted"/>
<dbReference type="EMBL" id="LN679102">
    <property type="protein sequence ID" value="CEL57309.1"/>
    <property type="molecule type" value="Genomic_DNA"/>
</dbReference>
<dbReference type="PANTHER" id="PTHR14222:SF2">
    <property type="entry name" value="CONDENSIN COMPLEX SUBUNIT 1"/>
    <property type="match status" value="1"/>
</dbReference>
<dbReference type="STRING" id="1108050.A0A0B7FK68"/>
<gene>
    <name evidence="1" type="ORF">RSOLAG1IB_02048</name>
</gene>
<accession>A0A0B7FK68</accession>
<organism evidence="1 2">
    <name type="scientific">Thanatephorus cucumeris (strain AG1-IB / isolate 7/3/14)</name>
    <name type="common">Lettuce bottom rot fungus</name>
    <name type="synonym">Rhizoctonia solani</name>
    <dbReference type="NCBI Taxonomy" id="1108050"/>
    <lineage>
        <taxon>Eukaryota</taxon>
        <taxon>Fungi</taxon>
        <taxon>Dikarya</taxon>
        <taxon>Basidiomycota</taxon>
        <taxon>Agaricomycotina</taxon>
        <taxon>Agaricomycetes</taxon>
        <taxon>Cantharellales</taxon>
        <taxon>Ceratobasidiaceae</taxon>
        <taxon>Rhizoctonia</taxon>
        <taxon>Rhizoctonia solani AG-1</taxon>
    </lineage>
</organism>
<dbReference type="GO" id="GO:0042393">
    <property type="term" value="F:histone binding"/>
    <property type="evidence" value="ECO:0007669"/>
    <property type="project" value="TreeGrafter"/>
</dbReference>
<evidence type="ECO:0000313" key="2">
    <source>
        <dbReference type="Proteomes" id="UP000059188"/>
    </source>
</evidence>
<dbReference type="GO" id="GO:0000779">
    <property type="term" value="C:condensed chromosome, centromeric region"/>
    <property type="evidence" value="ECO:0007669"/>
    <property type="project" value="TreeGrafter"/>
</dbReference>
<dbReference type="GO" id="GO:0010032">
    <property type="term" value="P:meiotic chromosome condensation"/>
    <property type="evidence" value="ECO:0007669"/>
    <property type="project" value="TreeGrafter"/>
</dbReference>
<protein>
    <submittedName>
        <fullName evidence="1">Condensin complex subunit 1</fullName>
    </submittedName>
</protein>
<dbReference type="SUPFAM" id="SSF48371">
    <property type="entry name" value="ARM repeat"/>
    <property type="match status" value="1"/>
</dbReference>
<evidence type="ECO:0000313" key="1">
    <source>
        <dbReference type="EMBL" id="CEL57309.1"/>
    </source>
</evidence>
<reference evidence="1 2" key="1">
    <citation type="submission" date="2014-11" db="EMBL/GenBank/DDBJ databases">
        <authorList>
            <person name="Wibberg Daniel"/>
        </authorList>
    </citation>
    <scope>NUCLEOTIDE SEQUENCE [LARGE SCALE GENOMIC DNA]</scope>
    <source>
        <strain evidence="1">Rhizoctonia solani AG1-IB 7/3/14</strain>
    </source>
</reference>
<dbReference type="InterPro" id="IPR026971">
    <property type="entry name" value="CND1/NCAPD3"/>
</dbReference>